<feature type="region of interest" description="Disordered" evidence="8">
    <location>
        <begin position="127"/>
        <end position="151"/>
    </location>
</feature>
<dbReference type="PRINTS" id="PR00320">
    <property type="entry name" value="GPROTEINBRPT"/>
</dbReference>
<keyword evidence="5" id="KW-0539">Nucleus</keyword>
<keyword evidence="6" id="KW-0687">Ribonucleoprotein</keyword>
<proteinExistence type="predicted"/>
<feature type="repeat" description="WD" evidence="7">
    <location>
        <begin position="335"/>
        <end position="376"/>
    </location>
</feature>
<dbReference type="PROSITE" id="PS50082">
    <property type="entry name" value="WD_REPEATS_2"/>
    <property type="match status" value="3"/>
</dbReference>
<dbReference type="GO" id="GO:0000027">
    <property type="term" value="P:ribosomal large subunit assembly"/>
    <property type="evidence" value="ECO:0007669"/>
    <property type="project" value="TreeGrafter"/>
</dbReference>
<dbReference type="GO" id="GO:1990904">
    <property type="term" value="C:ribonucleoprotein complex"/>
    <property type="evidence" value="ECO:0007669"/>
    <property type="project" value="UniProtKB-KW"/>
</dbReference>
<dbReference type="PROSITE" id="PS00678">
    <property type="entry name" value="WD_REPEATS_1"/>
    <property type="match status" value="1"/>
</dbReference>
<evidence type="ECO:0000256" key="4">
    <source>
        <dbReference type="ARBA" id="ARBA00022980"/>
    </source>
</evidence>
<dbReference type="InterPro" id="IPR020472">
    <property type="entry name" value="WD40_PAC1"/>
</dbReference>
<evidence type="ECO:0000256" key="6">
    <source>
        <dbReference type="ARBA" id="ARBA00023274"/>
    </source>
</evidence>
<feature type="repeat" description="WD" evidence="7">
    <location>
        <begin position="294"/>
        <end position="335"/>
    </location>
</feature>
<dbReference type="SMART" id="SM00320">
    <property type="entry name" value="WD40"/>
    <property type="match status" value="5"/>
</dbReference>
<protein>
    <submittedName>
        <fullName evidence="9">Uncharacterized protein</fullName>
    </submittedName>
</protein>
<dbReference type="RefSeq" id="XP_011775124.1">
    <property type="nucleotide sequence ID" value="XM_011776822.1"/>
</dbReference>
<dbReference type="VEuPathDB" id="TriTrypDB:Tbg972.7.7270"/>
<keyword evidence="2 7" id="KW-0853">WD repeat</keyword>
<evidence type="ECO:0000313" key="9">
    <source>
        <dbReference type="EMBL" id="CBH12845.1"/>
    </source>
</evidence>
<dbReference type="InterPro" id="IPR015943">
    <property type="entry name" value="WD40/YVTN_repeat-like_dom_sf"/>
</dbReference>
<dbReference type="Pfam" id="PF00400">
    <property type="entry name" value="WD40"/>
    <property type="match status" value="5"/>
</dbReference>
<dbReference type="PANTHER" id="PTHR19848">
    <property type="entry name" value="WD40 REPEAT PROTEIN"/>
    <property type="match status" value="1"/>
</dbReference>
<evidence type="ECO:0000256" key="5">
    <source>
        <dbReference type="ARBA" id="ARBA00023242"/>
    </source>
</evidence>
<feature type="repeat" description="WD" evidence="7">
    <location>
        <begin position="377"/>
        <end position="418"/>
    </location>
</feature>
<evidence type="ECO:0000256" key="3">
    <source>
        <dbReference type="ARBA" id="ARBA00022737"/>
    </source>
</evidence>
<comment type="subcellular location">
    <subcellularLocation>
        <location evidence="1">Nucleus</location>
        <location evidence="1">Nucleolus</location>
    </subcellularLocation>
</comment>
<dbReference type="OrthoDB" id="674604at2759"/>
<evidence type="ECO:0000256" key="8">
    <source>
        <dbReference type="SAM" id="MobiDB-lite"/>
    </source>
</evidence>
<dbReference type="InterPro" id="IPR019775">
    <property type="entry name" value="WD40_repeat_CS"/>
</dbReference>
<dbReference type="Proteomes" id="UP000002316">
    <property type="component" value="Chromosome 7"/>
</dbReference>
<evidence type="ECO:0000256" key="7">
    <source>
        <dbReference type="PROSITE-ProRule" id="PRU00221"/>
    </source>
</evidence>
<keyword evidence="3" id="KW-0677">Repeat</keyword>
<dbReference type="CDD" id="cd00200">
    <property type="entry name" value="WD40"/>
    <property type="match status" value="1"/>
</dbReference>
<feature type="compositionally biased region" description="Basic and acidic residues" evidence="8">
    <location>
        <begin position="127"/>
        <end position="139"/>
    </location>
</feature>
<dbReference type="EMBL" id="FN554970">
    <property type="protein sequence ID" value="CBH12845.1"/>
    <property type="molecule type" value="Genomic_DNA"/>
</dbReference>
<name>C9ZTV9_TRYB9</name>
<evidence type="ECO:0000256" key="1">
    <source>
        <dbReference type="ARBA" id="ARBA00004604"/>
    </source>
</evidence>
<dbReference type="AlphaFoldDB" id="C9ZTV9"/>
<dbReference type="InterPro" id="IPR001680">
    <property type="entry name" value="WD40_rpt"/>
</dbReference>
<dbReference type="Gene3D" id="2.130.10.10">
    <property type="entry name" value="YVTN repeat-like/Quinoprotein amine dehydrogenase"/>
    <property type="match status" value="1"/>
</dbReference>
<accession>C9ZTV9</accession>
<evidence type="ECO:0000313" key="10">
    <source>
        <dbReference type="Proteomes" id="UP000002316"/>
    </source>
</evidence>
<organism evidence="9 10">
    <name type="scientific">Trypanosoma brucei gambiense (strain MHOM/CI/86/DAL972)</name>
    <dbReference type="NCBI Taxonomy" id="679716"/>
    <lineage>
        <taxon>Eukaryota</taxon>
        <taxon>Discoba</taxon>
        <taxon>Euglenozoa</taxon>
        <taxon>Kinetoplastea</taxon>
        <taxon>Metakinetoplastina</taxon>
        <taxon>Trypanosomatida</taxon>
        <taxon>Trypanosomatidae</taxon>
        <taxon>Trypanosoma</taxon>
    </lineage>
</organism>
<dbReference type="GO" id="GO:0005730">
    <property type="term" value="C:nucleolus"/>
    <property type="evidence" value="ECO:0007669"/>
    <property type="project" value="UniProtKB-SubCell"/>
</dbReference>
<dbReference type="KEGG" id="tbg:TbgDal_VII7270"/>
<evidence type="ECO:0000256" key="2">
    <source>
        <dbReference type="ARBA" id="ARBA00022574"/>
    </source>
</evidence>
<sequence>MGCGSSVPDVVNPGFAMRVQRQPSTVSQHQSSENFLNARRLRRKSSGIRRSSSGARIDEEDMLSDISSAGSSGRSLLDVHSMLARTSFALEDLEHQRRQLPDLIDENLFVYDDVVVAKDEVNSRQWKAEVNRQPQEMRRSRSGSRRLSMGPRKGKNNVFCFADFKVWVDEMETGANEGMVKVGKQRLSILSRSSEEDEALKGARVSFTCSTRPNAFAVLRARMIAQQEFSKLKLAELGVPRNIRDFRIRTLIGHSARVRCLSLSPNEKALVSCSNEETYATLRNLMADEERGSFSGHRDVVMCMAFSGDGKYLATGSKDKTLTLWDAAITKVLTVFKHEKVVICCCFSPDSKRIVAGCQDRVCRVWDVMRGAQVVTYSRHCGIIASVCYSPDGGNICSGSSDKTLRVWGAERGGTRTVLSGHVGVVLSCSYSTDGEHIFSNDEAFLCMWNPKDGVCTMRLSVAEFVRKCGGIPKVRRLGWTLCCSAPGAFTHYVVAACANRFVYLIDVRTGEEYASTFCKAPVYALTRGRCSTVAFGDTFGNIYIQELM</sequence>
<dbReference type="GeneID" id="23863021"/>
<dbReference type="PANTHER" id="PTHR19848:SF0">
    <property type="entry name" value="NOTCHLESS PROTEIN HOMOLOG 1"/>
    <property type="match status" value="1"/>
</dbReference>
<keyword evidence="4" id="KW-0689">Ribosomal protein</keyword>
<dbReference type="GO" id="GO:0005840">
    <property type="term" value="C:ribosome"/>
    <property type="evidence" value="ECO:0007669"/>
    <property type="project" value="UniProtKB-KW"/>
</dbReference>
<reference evidence="10" key="1">
    <citation type="journal article" date="2010" name="PLoS Negl. Trop. Dis.">
        <title>The genome sequence of Trypanosoma brucei gambiense, causative agent of chronic human african trypanosomiasis.</title>
        <authorList>
            <person name="Jackson A.P."/>
            <person name="Sanders M."/>
            <person name="Berry A."/>
            <person name="McQuillan J."/>
            <person name="Aslett M.A."/>
            <person name="Quail M.A."/>
            <person name="Chukualim B."/>
            <person name="Capewell P."/>
            <person name="MacLeod A."/>
            <person name="Melville S.E."/>
            <person name="Gibson W."/>
            <person name="Barry J.D."/>
            <person name="Berriman M."/>
            <person name="Hertz-Fowler C."/>
        </authorList>
    </citation>
    <scope>NUCLEOTIDE SEQUENCE [LARGE SCALE GENOMIC DNA]</scope>
    <source>
        <strain evidence="10">MHOM/CI/86/DAL972</strain>
    </source>
</reference>
<dbReference type="InterPro" id="IPR036322">
    <property type="entry name" value="WD40_repeat_dom_sf"/>
</dbReference>
<dbReference type="SUPFAM" id="SSF50978">
    <property type="entry name" value="WD40 repeat-like"/>
    <property type="match status" value="1"/>
</dbReference>
<gene>
    <name evidence="9" type="ORF">TbgDal_VII7270</name>
</gene>
<dbReference type="PROSITE" id="PS50294">
    <property type="entry name" value="WD_REPEATS_REGION"/>
    <property type="match status" value="3"/>
</dbReference>